<name>A0AAT9FJB3_9BACT</name>
<dbReference type="EMBL" id="AP026866">
    <property type="protein sequence ID" value="BDS06046.1"/>
    <property type="molecule type" value="Genomic_DNA"/>
</dbReference>
<dbReference type="KEGG" id="osu:NT6N_10860"/>
<reference evidence="1" key="1">
    <citation type="submission" date="2024-07" db="EMBL/GenBank/DDBJ databases">
        <title>Complete genome sequence of Verrucomicrobiaceae bacterium NT6N.</title>
        <authorList>
            <person name="Huang C."/>
            <person name="Takami H."/>
            <person name="Hamasaki K."/>
        </authorList>
    </citation>
    <scope>NUCLEOTIDE SEQUENCE</scope>
    <source>
        <strain evidence="1">NT6N</strain>
    </source>
</reference>
<evidence type="ECO:0000313" key="1">
    <source>
        <dbReference type="EMBL" id="BDS06046.1"/>
    </source>
</evidence>
<gene>
    <name evidence="1" type="ORF">NT6N_10860</name>
</gene>
<evidence type="ECO:0008006" key="2">
    <source>
        <dbReference type="Google" id="ProtNLM"/>
    </source>
</evidence>
<proteinExistence type="predicted"/>
<dbReference type="AlphaFoldDB" id="A0AAT9FJB3"/>
<organism evidence="1">
    <name type="scientific">Oceaniferula spumae</name>
    <dbReference type="NCBI Taxonomy" id="2979115"/>
    <lineage>
        <taxon>Bacteria</taxon>
        <taxon>Pseudomonadati</taxon>
        <taxon>Verrucomicrobiota</taxon>
        <taxon>Verrucomicrobiia</taxon>
        <taxon>Verrucomicrobiales</taxon>
        <taxon>Verrucomicrobiaceae</taxon>
        <taxon>Oceaniferula</taxon>
    </lineage>
</organism>
<sequence length="269" mass="31134">MKKSHLVFGILALVAVTTGVVYTAKWVLAGSHENLPRGYDPVLVENELSEPVLTAEESIEKNLRAFLSATTVEERLHYVSIPFDEKTSLKSYYVERGLSDSPLWKIERIESLELAGGRLWFVIYRDLQRKQHSVSFQKLDGRYLIHWSAMKAYCEVPWQRFIVDRPSKPVLMRGYLRQYEGVWPVGLPRDKYRCFLIEDRGKLFSKLAVMEKGAPGAEALNKLPDSISHPITVRMKYNSELLNQNVIQITELKHLRWQQLNSDPRFQGQ</sequence>
<protein>
    <recommendedName>
        <fullName evidence="2">Outer membrane lipoprotein-sorting protein</fullName>
    </recommendedName>
</protein>
<accession>A0AAT9FJB3</accession>